<dbReference type="EMBL" id="CAJPEV010001405">
    <property type="protein sequence ID" value="CAG0892461.1"/>
    <property type="molecule type" value="Genomic_DNA"/>
</dbReference>
<name>A0A7R8XGD8_9CRUS</name>
<sequence length="359" mass="40465">MSDLRAKWQDHAEQITQLKSENEHLRNDKESLRDDYKNLKNDFDNMRKEHENLKSSLQEHLREREKPELQLNTTEGRLQYLEAISLQIAPRTCQTLADLGGKRTGEYFMDPDGIGDAPIKVLCDMETVPVSTIVLHDSMADTKIDPCAGPDCYRRKIKYEASLRQMVALIDQSTHCSQEIRFDCFSTALSIGERRQAWWVDRHGNPQDYWDGSNGGKHVCRCGLSNNCTDKALSCNCDAKAPHWESDSGAITNRTSLPLTELRFGGLQFAGQKAKYTLGGLACKGKAPSSENPAESCSSLRRAGNPRSGYYLVQKKKGRLDVVLCQMDFEDSDAGFQLDTGARIAVKGVYFHAYRTNIW</sequence>
<dbReference type="AlphaFoldDB" id="A0A7R8XGD8"/>
<feature type="coiled-coil region" evidence="1">
    <location>
        <begin position="8"/>
        <end position="63"/>
    </location>
</feature>
<accession>A0A7R8XGD8</accession>
<dbReference type="OrthoDB" id="5989513at2759"/>
<gene>
    <name evidence="2" type="ORF">DSTB1V02_LOCUS7119</name>
</gene>
<protein>
    <submittedName>
        <fullName evidence="2">Uncharacterized protein</fullName>
    </submittedName>
</protein>
<keyword evidence="3" id="KW-1185">Reference proteome</keyword>
<organism evidence="2">
    <name type="scientific">Darwinula stevensoni</name>
    <dbReference type="NCBI Taxonomy" id="69355"/>
    <lineage>
        <taxon>Eukaryota</taxon>
        <taxon>Metazoa</taxon>
        <taxon>Ecdysozoa</taxon>
        <taxon>Arthropoda</taxon>
        <taxon>Crustacea</taxon>
        <taxon>Oligostraca</taxon>
        <taxon>Ostracoda</taxon>
        <taxon>Podocopa</taxon>
        <taxon>Podocopida</taxon>
        <taxon>Darwinulocopina</taxon>
        <taxon>Darwinuloidea</taxon>
        <taxon>Darwinulidae</taxon>
        <taxon>Darwinula</taxon>
    </lineage>
</organism>
<keyword evidence="1" id="KW-0175">Coiled coil</keyword>
<evidence type="ECO:0000313" key="3">
    <source>
        <dbReference type="Proteomes" id="UP000677054"/>
    </source>
</evidence>
<dbReference type="Gene3D" id="2.60.120.1000">
    <property type="match status" value="1"/>
</dbReference>
<evidence type="ECO:0000256" key="1">
    <source>
        <dbReference type="SAM" id="Coils"/>
    </source>
</evidence>
<dbReference type="Proteomes" id="UP000677054">
    <property type="component" value="Unassembled WGS sequence"/>
</dbReference>
<dbReference type="Gene3D" id="1.20.5.340">
    <property type="match status" value="1"/>
</dbReference>
<proteinExistence type="predicted"/>
<dbReference type="EMBL" id="LR900922">
    <property type="protein sequence ID" value="CAD7247285.1"/>
    <property type="molecule type" value="Genomic_DNA"/>
</dbReference>
<evidence type="ECO:0000313" key="2">
    <source>
        <dbReference type="EMBL" id="CAD7247285.1"/>
    </source>
</evidence>
<reference evidence="2" key="1">
    <citation type="submission" date="2020-11" db="EMBL/GenBank/DDBJ databases">
        <authorList>
            <person name="Tran Van P."/>
        </authorList>
    </citation>
    <scope>NUCLEOTIDE SEQUENCE</scope>
</reference>